<dbReference type="SUPFAM" id="SSF53474">
    <property type="entry name" value="alpha/beta-Hydrolases"/>
    <property type="match status" value="1"/>
</dbReference>
<comment type="caution">
    <text evidence="3">The sequence shown here is derived from an EMBL/GenBank/DDBJ whole genome shotgun (WGS) entry which is preliminary data.</text>
</comment>
<dbReference type="VEuPathDB" id="CryptoDB:cand_033450"/>
<evidence type="ECO:0000313" key="3">
    <source>
        <dbReference type="EMBL" id="OII78287.1"/>
    </source>
</evidence>
<sequence>MELHATINVGINLCKFRNIDLLQNGYYRLMCRLYYVEGDCTYGITPTKILHTRNNQFKSESAEILEDGSSVTSPILIKYIDDIIDINETILFSSDIPLYIPPTKSTSFFFETLSANSFHNSENTYLNGNIKLVPFFLEVDLLYSEMVLSDILGTPIISCTDNINNKNIPLKIGDYSSVSYNVYKINNVSSGIVEYIPIIFDEYHFCHIGCIIMTQITRLFISPVLRAPKLTKYCTRYKISKSQPQIPSFLLLGDTITAELGNPSFNSNLFIQNAKSDLDIYKKSDKRTIFTIRGIVLQKIAQISTSEGFLNKKNNISELVDKSNNNNKDNDKTDLLKLEDNIISIDEVFPSVITRDPMFLECSRLRLELVSTLTYVFIQLAAHMKFIISKCCSTQRLRLMGSLLSIPYLELPGGTKINVEPLIDLEKYSYVENGATVPFVVVKLNENDFKEIDLINNNYTEWDKLDNDLETIPSHNMQEFKIKKQLTSTCCIRFPNTIWSLTPLFWQLNYKRGITPPLFRSDLSPQYNNIDYATIVCSLPTLQSYIKSPYGIEQYGKILLDDITDLSQQITNSWDRIISIFPFILPKLENIARMEYIRKKMYLWNEVIFIETLPNDEMLIPNLKPLPPKFPEFIGNGTFPITPPSILSVNSSPTEEEIIKQKSRGTLALLSPWIIGSQKSTSYFMKPVEYHSKIAEQLRNDSVFKSIPSPTLVEEICLSSIFGDSNDSIDPKKTLDIPISITSSKYNEWLPIIFIQQYSESHTNKKLGGILVHCGQACRVGLNNDPIIKALNIVDEALINDFEKSTNEVPVSPIIEQKNSKKNIQKNLKKDVGVHIMIFVHGFQGTAFDMRNVRNIISLYYPEVLCLLSTCNEELTDEPIEEMGKRLSFEIIEAVTPFSNSLEKLSFVGHSLGGLIIRAALPYLRQFKQKFFLFWTLSTPHLGYLSSSSKLVNVGVWLMKKWKNSPCLTQLTLSDSYNIEETYLYKLAIENSHYLSSFKYIVFCSSHQDMYAPYDSARAECSPDSLLAYKDMVKAIFKDVDPKNLTRIDVNFYLPQKNLDTFIGRAAHIQVIESQIFVKILVTRFPQWFI</sequence>
<dbReference type="InterPro" id="IPR007751">
    <property type="entry name" value="DUF676_lipase-like"/>
</dbReference>
<dbReference type="PANTHER" id="PTHR12482:SF5">
    <property type="entry name" value="DUF676 DOMAIN-CONTAINING PROTEIN"/>
    <property type="match status" value="1"/>
</dbReference>
<dbReference type="PANTHER" id="PTHR12482">
    <property type="entry name" value="LIPASE ROG1-RELATED-RELATED"/>
    <property type="match status" value="1"/>
</dbReference>
<dbReference type="AlphaFoldDB" id="A0A1J4MW18"/>
<dbReference type="Proteomes" id="UP000186804">
    <property type="component" value="Unassembled WGS sequence"/>
</dbReference>
<comment type="similarity">
    <text evidence="1">Belongs to the FAM135 family.</text>
</comment>
<evidence type="ECO:0000256" key="1">
    <source>
        <dbReference type="ARBA" id="ARBA00007949"/>
    </source>
</evidence>
<proteinExistence type="inferred from homology"/>
<gene>
    <name evidence="3" type="ORF">cand_033450</name>
</gene>
<evidence type="ECO:0000313" key="4">
    <source>
        <dbReference type="Proteomes" id="UP000186804"/>
    </source>
</evidence>
<reference evidence="3 4" key="1">
    <citation type="submission" date="2016-10" db="EMBL/GenBank/DDBJ databases">
        <title>Reductive evolution of mitochondrial metabolism and differential evolution of invasion-related proteins in Cryptosporidium.</title>
        <authorList>
            <person name="Liu S."/>
            <person name="Roellig D.M."/>
            <person name="Guo Y."/>
            <person name="Li N."/>
            <person name="Frace M.A."/>
            <person name="Tang K."/>
            <person name="Zhang L."/>
            <person name="Feng Y."/>
            <person name="Xiao L."/>
        </authorList>
    </citation>
    <scope>NUCLEOTIDE SEQUENCE [LARGE SCALE GENOMIC DNA]</scope>
    <source>
        <strain evidence="3">30847</strain>
    </source>
</reference>
<dbReference type="OrthoDB" id="273452at2759"/>
<feature type="domain" description="DUF676" evidence="2">
    <location>
        <begin position="834"/>
        <end position="1019"/>
    </location>
</feature>
<dbReference type="GeneID" id="92367529"/>
<organism evidence="3 4">
    <name type="scientific">Cryptosporidium andersoni</name>
    <dbReference type="NCBI Taxonomy" id="117008"/>
    <lineage>
        <taxon>Eukaryota</taxon>
        <taxon>Sar</taxon>
        <taxon>Alveolata</taxon>
        <taxon>Apicomplexa</taxon>
        <taxon>Conoidasida</taxon>
        <taxon>Coccidia</taxon>
        <taxon>Eucoccidiorida</taxon>
        <taxon>Eimeriorina</taxon>
        <taxon>Cryptosporidiidae</taxon>
        <taxon>Cryptosporidium</taxon>
    </lineage>
</organism>
<dbReference type="InterPro" id="IPR029058">
    <property type="entry name" value="AB_hydrolase_fold"/>
</dbReference>
<dbReference type="RefSeq" id="XP_067070133.1">
    <property type="nucleotide sequence ID" value="XM_067213571.1"/>
</dbReference>
<dbReference type="Pfam" id="PF05057">
    <property type="entry name" value="DUF676"/>
    <property type="match status" value="1"/>
</dbReference>
<dbReference type="EMBL" id="LRBS01000002">
    <property type="protein sequence ID" value="OII78287.1"/>
    <property type="molecule type" value="Genomic_DNA"/>
</dbReference>
<accession>A0A1J4MW18</accession>
<dbReference type="InterPro" id="IPR022122">
    <property type="entry name" value="DUF3657"/>
</dbReference>
<dbReference type="InterPro" id="IPR044294">
    <property type="entry name" value="Lipase-like"/>
</dbReference>
<name>A0A1J4MW18_9CRYT</name>
<evidence type="ECO:0000259" key="2">
    <source>
        <dbReference type="Pfam" id="PF05057"/>
    </source>
</evidence>
<dbReference type="Gene3D" id="3.40.50.1820">
    <property type="entry name" value="alpha/beta hydrolase"/>
    <property type="match status" value="1"/>
</dbReference>
<protein>
    <recommendedName>
        <fullName evidence="2">DUF676 domain-containing protein</fullName>
    </recommendedName>
</protein>
<dbReference type="Pfam" id="PF12394">
    <property type="entry name" value="DUF3657"/>
    <property type="match status" value="1"/>
</dbReference>
<keyword evidence="4" id="KW-1185">Reference proteome</keyword>